<sequence>MDFQRPKPSNDNRNRFSDLPESVILHIFSFMDTIEQALWQQTGDRWMNILAQKHVRQLHLEAASILAYLLDHDFVPNEEFAVADHVLKILRGVCHAEVLNLDMSILK</sequence>
<protein>
    <recommendedName>
        <fullName evidence="3">F-box domain-containing protein</fullName>
    </recommendedName>
</protein>
<dbReference type="Proteomes" id="UP000188268">
    <property type="component" value="Unassembled WGS sequence"/>
</dbReference>
<proteinExistence type="predicted"/>
<name>A0A1R3KYD6_COCAP</name>
<dbReference type="Gramene" id="OMP12113">
    <property type="protein sequence ID" value="OMP12113"/>
    <property type="gene ID" value="CCACVL1_00120"/>
</dbReference>
<organism evidence="1 2">
    <name type="scientific">Corchorus capsularis</name>
    <name type="common">Jute</name>
    <dbReference type="NCBI Taxonomy" id="210143"/>
    <lineage>
        <taxon>Eukaryota</taxon>
        <taxon>Viridiplantae</taxon>
        <taxon>Streptophyta</taxon>
        <taxon>Embryophyta</taxon>
        <taxon>Tracheophyta</taxon>
        <taxon>Spermatophyta</taxon>
        <taxon>Magnoliopsida</taxon>
        <taxon>eudicotyledons</taxon>
        <taxon>Gunneridae</taxon>
        <taxon>Pentapetalae</taxon>
        <taxon>rosids</taxon>
        <taxon>malvids</taxon>
        <taxon>Malvales</taxon>
        <taxon>Malvaceae</taxon>
        <taxon>Grewioideae</taxon>
        <taxon>Apeibeae</taxon>
        <taxon>Corchorus</taxon>
    </lineage>
</organism>
<dbReference type="AlphaFoldDB" id="A0A1R3KYD6"/>
<gene>
    <name evidence="1" type="ORF">CCACVL1_00120</name>
</gene>
<evidence type="ECO:0000313" key="2">
    <source>
        <dbReference type="Proteomes" id="UP000188268"/>
    </source>
</evidence>
<dbReference type="OrthoDB" id="3219396at2759"/>
<keyword evidence="2" id="KW-1185">Reference proteome</keyword>
<accession>A0A1R3KYD6</accession>
<evidence type="ECO:0000313" key="1">
    <source>
        <dbReference type="EMBL" id="OMP12113.1"/>
    </source>
</evidence>
<dbReference type="EMBL" id="AWWV01000414">
    <property type="protein sequence ID" value="OMP12113.1"/>
    <property type="molecule type" value="Genomic_DNA"/>
</dbReference>
<reference evidence="1 2" key="1">
    <citation type="submission" date="2013-09" db="EMBL/GenBank/DDBJ databases">
        <title>Corchorus capsularis genome sequencing.</title>
        <authorList>
            <person name="Alam M."/>
            <person name="Haque M.S."/>
            <person name="Islam M.S."/>
            <person name="Emdad E.M."/>
            <person name="Islam M.M."/>
            <person name="Ahmed B."/>
            <person name="Halim A."/>
            <person name="Hossen Q.M.M."/>
            <person name="Hossain M.Z."/>
            <person name="Ahmed R."/>
            <person name="Khan M.M."/>
            <person name="Islam R."/>
            <person name="Rashid M.M."/>
            <person name="Khan S.A."/>
            <person name="Rahman M.S."/>
            <person name="Alam M."/>
        </authorList>
    </citation>
    <scope>NUCLEOTIDE SEQUENCE [LARGE SCALE GENOMIC DNA]</scope>
    <source>
        <strain evidence="2">cv. CVL-1</strain>
        <tissue evidence="1">Whole seedling</tissue>
    </source>
</reference>
<evidence type="ECO:0008006" key="3">
    <source>
        <dbReference type="Google" id="ProtNLM"/>
    </source>
</evidence>
<dbReference type="InterPro" id="IPR036047">
    <property type="entry name" value="F-box-like_dom_sf"/>
</dbReference>
<comment type="caution">
    <text evidence="1">The sequence shown here is derived from an EMBL/GenBank/DDBJ whole genome shotgun (WGS) entry which is preliminary data.</text>
</comment>
<dbReference type="SUPFAM" id="SSF81383">
    <property type="entry name" value="F-box domain"/>
    <property type="match status" value="1"/>
</dbReference>
<feature type="non-terminal residue" evidence="1">
    <location>
        <position position="107"/>
    </location>
</feature>